<proteinExistence type="predicted"/>
<evidence type="ECO:0000313" key="6">
    <source>
        <dbReference type="EMBL" id="WDH85401.1"/>
    </source>
</evidence>
<reference evidence="6 9" key="1">
    <citation type="submission" date="2023-02" db="EMBL/GenBank/DDBJ databases">
        <title>Pathogen: clinical or host-associated sample.</title>
        <authorList>
            <person name="Hergert J."/>
            <person name="Casey R."/>
            <person name="Wagner J."/>
            <person name="Young E.L."/>
            <person name="Oakeson K.F."/>
        </authorList>
    </citation>
    <scope>NUCLEOTIDE SEQUENCE</scope>
    <source>
        <strain evidence="7 9">2022CK-00829</strain>
        <strain evidence="6">2022CK-00830</strain>
        <plasmid evidence="6">unnamed1</plasmid>
        <plasmid evidence="7 9">unnamed2</plasmid>
    </source>
</reference>
<geneLocation type="plasmid" evidence="7 9">
    <name>unnamed2</name>
</geneLocation>
<geneLocation type="plasmid" evidence="6 8">
    <name>unnamed1</name>
</geneLocation>
<organism evidence="6 8">
    <name type="scientific">Paenibacillus urinalis</name>
    <dbReference type="NCBI Taxonomy" id="521520"/>
    <lineage>
        <taxon>Bacteria</taxon>
        <taxon>Bacillati</taxon>
        <taxon>Bacillota</taxon>
        <taxon>Bacilli</taxon>
        <taxon>Bacillales</taxon>
        <taxon>Paenibacillaceae</taxon>
        <taxon>Paenibacillus</taxon>
    </lineage>
</organism>
<dbReference type="Gene3D" id="1.10.1660.10">
    <property type="match status" value="1"/>
</dbReference>
<dbReference type="PROSITE" id="PS50937">
    <property type="entry name" value="HTH_MERR_2"/>
    <property type="match status" value="1"/>
</dbReference>
<dbReference type="Proteomes" id="UP001221519">
    <property type="component" value="Plasmid unnamed2"/>
</dbReference>
<evidence type="ECO:0000313" key="7">
    <source>
        <dbReference type="EMBL" id="WDI05367.1"/>
    </source>
</evidence>
<gene>
    <name evidence="6" type="ORF">PUW23_25530</name>
    <name evidence="7" type="ORF">PUW25_26610</name>
</gene>
<dbReference type="InterPro" id="IPR000551">
    <property type="entry name" value="MerR-type_HTH_dom"/>
</dbReference>
<dbReference type="InterPro" id="IPR047057">
    <property type="entry name" value="MerR_fam"/>
</dbReference>
<dbReference type="AlphaFoldDB" id="A0AAX3N6G1"/>
<dbReference type="EMBL" id="CP118102">
    <property type="protein sequence ID" value="WDH85401.1"/>
    <property type="molecule type" value="Genomic_DNA"/>
</dbReference>
<dbReference type="PANTHER" id="PTHR30204">
    <property type="entry name" value="REDOX-CYCLING DRUG-SENSING TRANSCRIPTIONAL ACTIVATOR SOXR"/>
    <property type="match status" value="1"/>
</dbReference>
<dbReference type="EMBL" id="CP118110">
    <property type="protein sequence ID" value="WDI05367.1"/>
    <property type="molecule type" value="Genomic_DNA"/>
</dbReference>
<dbReference type="PANTHER" id="PTHR30204:SF69">
    <property type="entry name" value="MERR-FAMILY TRANSCRIPTIONAL REGULATOR"/>
    <property type="match status" value="1"/>
</dbReference>
<name>A0AAX3N6G1_9BACL</name>
<accession>A0AAX3N6G1</accession>
<keyword evidence="4" id="KW-0804">Transcription</keyword>
<dbReference type="Proteomes" id="UP001220962">
    <property type="component" value="Plasmid unnamed1"/>
</dbReference>
<dbReference type="Pfam" id="PF13411">
    <property type="entry name" value="MerR_1"/>
    <property type="match status" value="1"/>
</dbReference>
<dbReference type="InterPro" id="IPR009061">
    <property type="entry name" value="DNA-bd_dom_put_sf"/>
</dbReference>
<evidence type="ECO:0000313" key="9">
    <source>
        <dbReference type="Proteomes" id="UP001221519"/>
    </source>
</evidence>
<evidence type="ECO:0000256" key="3">
    <source>
        <dbReference type="ARBA" id="ARBA00023125"/>
    </source>
</evidence>
<evidence type="ECO:0000313" key="8">
    <source>
        <dbReference type="Proteomes" id="UP001220962"/>
    </source>
</evidence>
<dbReference type="GO" id="GO:0003700">
    <property type="term" value="F:DNA-binding transcription factor activity"/>
    <property type="evidence" value="ECO:0007669"/>
    <property type="project" value="InterPro"/>
</dbReference>
<dbReference type="RefSeq" id="WP_205054999.1">
    <property type="nucleotide sequence ID" value="NZ_CP118102.1"/>
</dbReference>
<dbReference type="SMART" id="SM00422">
    <property type="entry name" value="HTH_MERR"/>
    <property type="match status" value="1"/>
</dbReference>
<keyword evidence="3" id="KW-0238">DNA-binding</keyword>
<feature type="domain" description="HTH merR-type" evidence="5">
    <location>
        <begin position="9"/>
        <end position="81"/>
    </location>
</feature>
<evidence type="ECO:0000256" key="1">
    <source>
        <dbReference type="ARBA" id="ARBA00022491"/>
    </source>
</evidence>
<keyword evidence="6" id="KW-0614">Plasmid</keyword>
<keyword evidence="1" id="KW-0678">Repressor</keyword>
<dbReference type="GO" id="GO:0003677">
    <property type="term" value="F:DNA binding"/>
    <property type="evidence" value="ECO:0007669"/>
    <property type="project" value="UniProtKB-KW"/>
</dbReference>
<evidence type="ECO:0000259" key="5">
    <source>
        <dbReference type="PROSITE" id="PS50937"/>
    </source>
</evidence>
<dbReference type="SUPFAM" id="SSF46955">
    <property type="entry name" value="Putative DNA-binding domain"/>
    <property type="match status" value="1"/>
</dbReference>
<protein>
    <submittedName>
        <fullName evidence="6">Helix-turn-helix domain-containing protein</fullName>
    </submittedName>
</protein>
<keyword evidence="2" id="KW-0805">Transcription regulation</keyword>
<sequence>MNETMFEKAYTIKEFSDATGVPQNTLRNWEEKLGEAFVVPRDPHENRYYTERHLELIRLIQKWRDSEYELSFTQIKQMLLHMNMAGPKNEMYSAPSGEEGGSNSLVSLSQQNSQSLQLQEVQQLVVNMEERMQQFFGHLDQVLQTHAETTHAFVRQEIETLKSSQSSRDENLIQKIESKFHDKIQEEHREFLSSINSMKDEFRSQVETTTETNKRHLDDLMANTKSEFQQQLEDNMKNWAVISREDLEREENARKKKKKGFFGLFGGGE</sequence>
<evidence type="ECO:0000256" key="2">
    <source>
        <dbReference type="ARBA" id="ARBA00023015"/>
    </source>
</evidence>
<evidence type="ECO:0000256" key="4">
    <source>
        <dbReference type="ARBA" id="ARBA00023163"/>
    </source>
</evidence>
<keyword evidence="9" id="KW-1185">Reference proteome</keyword>